<evidence type="ECO:0000256" key="7">
    <source>
        <dbReference type="ARBA" id="ARBA00022989"/>
    </source>
</evidence>
<organism evidence="14 15">
    <name type="scientific">Janthinobacterium agaricidamnosum</name>
    <dbReference type="NCBI Taxonomy" id="55508"/>
    <lineage>
        <taxon>Bacteria</taxon>
        <taxon>Pseudomonadati</taxon>
        <taxon>Pseudomonadota</taxon>
        <taxon>Betaproteobacteria</taxon>
        <taxon>Burkholderiales</taxon>
        <taxon>Oxalobacteraceae</taxon>
        <taxon>Janthinobacterium</taxon>
    </lineage>
</organism>
<feature type="transmembrane region" description="Helical" evidence="9">
    <location>
        <begin position="26"/>
        <end position="47"/>
    </location>
</feature>
<dbReference type="RefSeq" id="WP_070291586.1">
    <property type="nucleotide sequence ID" value="NZ_CP033019.1"/>
</dbReference>
<protein>
    <recommendedName>
        <fullName evidence="9">Membrane fusion protein (MFP) family protein</fullName>
    </recommendedName>
</protein>
<feature type="domain" description="AprE-like long alpha-helical hairpin" evidence="12">
    <location>
        <begin position="103"/>
        <end position="286"/>
    </location>
</feature>
<dbReference type="EMBL" id="CP033019">
    <property type="protein sequence ID" value="AYM77023.1"/>
    <property type="molecule type" value="Genomic_DNA"/>
</dbReference>
<comment type="similarity">
    <text evidence="2 9">Belongs to the membrane fusion protein (MFP) (TC 8.A.1) family.</text>
</comment>
<evidence type="ECO:0000256" key="10">
    <source>
        <dbReference type="SAM" id="Coils"/>
    </source>
</evidence>
<feature type="coiled-coil region" evidence="10">
    <location>
        <begin position="216"/>
        <end position="250"/>
    </location>
</feature>
<dbReference type="GO" id="GO:0009306">
    <property type="term" value="P:protein secretion"/>
    <property type="evidence" value="ECO:0007669"/>
    <property type="project" value="InterPro"/>
</dbReference>
<evidence type="ECO:0000256" key="2">
    <source>
        <dbReference type="ARBA" id="ARBA00009477"/>
    </source>
</evidence>
<dbReference type="Pfam" id="PF25994">
    <property type="entry name" value="HH_AprE"/>
    <property type="match status" value="1"/>
</dbReference>
<evidence type="ECO:0000256" key="8">
    <source>
        <dbReference type="ARBA" id="ARBA00023136"/>
    </source>
</evidence>
<feature type="compositionally biased region" description="Low complexity" evidence="11">
    <location>
        <begin position="1"/>
        <end position="15"/>
    </location>
</feature>
<evidence type="ECO:0000259" key="12">
    <source>
        <dbReference type="Pfam" id="PF25994"/>
    </source>
</evidence>
<dbReference type="PANTHER" id="PTHR30386">
    <property type="entry name" value="MEMBRANE FUSION SUBUNIT OF EMRAB-TOLC MULTIDRUG EFFLUX PUMP"/>
    <property type="match status" value="1"/>
</dbReference>
<keyword evidence="4 9" id="KW-1003">Cell membrane</keyword>
<dbReference type="Proteomes" id="UP000279594">
    <property type="component" value="Chromosome"/>
</dbReference>
<dbReference type="AlphaFoldDB" id="A0A3G2EAN8"/>
<feature type="domain" description="AprE-like beta-barrel" evidence="13">
    <location>
        <begin position="328"/>
        <end position="417"/>
    </location>
</feature>
<gene>
    <name evidence="14" type="ORF">D9M09_15370</name>
</gene>
<evidence type="ECO:0000256" key="11">
    <source>
        <dbReference type="SAM" id="MobiDB-lite"/>
    </source>
</evidence>
<dbReference type="PROSITE" id="PS00543">
    <property type="entry name" value="HLYD_FAMILY"/>
    <property type="match status" value="1"/>
</dbReference>
<dbReference type="GO" id="GO:0005886">
    <property type="term" value="C:plasma membrane"/>
    <property type="evidence" value="ECO:0007669"/>
    <property type="project" value="UniProtKB-SubCell"/>
</dbReference>
<evidence type="ECO:0000259" key="13">
    <source>
        <dbReference type="Pfam" id="PF26002"/>
    </source>
</evidence>
<evidence type="ECO:0000256" key="5">
    <source>
        <dbReference type="ARBA" id="ARBA00022519"/>
    </source>
</evidence>
<feature type="region of interest" description="Disordered" evidence="11">
    <location>
        <begin position="1"/>
        <end position="20"/>
    </location>
</feature>
<reference evidence="14 15" key="1">
    <citation type="submission" date="2018-10" db="EMBL/GenBank/DDBJ databases">
        <title>Effects of UV and annual dynamics of microbial communities in freshwater RAS systems.</title>
        <authorList>
            <person name="Bekkelund A.K."/>
            <person name="Hansen B.R."/>
            <person name="Stokken H."/>
            <person name="Eriksen B.F."/>
            <person name="Kashulin N.A."/>
        </authorList>
    </citation>
    <scope>NUCLEOTIDE SEQUENCE [LARGE SCALE GENOMIC DNA]</scope>
    <source>
        <strain evidence="14 15">BHSEK</strain>
    </source>
</reference>
<evidence type="ECO:0000256" key="9">
    <source>
        <dbReference type="RuleBase" id="RU365093"/>
    </source>
</evidence>
<evidence type="ECO:0000256" key="1">
    <source>
        <dbReference type="ARBA" id="ARBA00004377"/>
    </source>
</evidence>
<dbReference type="PANTHER" id="PTHR30386:SF26">
    <property type="entry name" value="TRANSPORT PROTEIN COMB"/>
    <property type="match status" value="1"/>
</dbReference>
<dbReference type="NCBIfam" id="TIGR01843">
    <property type="entry name" value="type_I_hlyD"/>
    <property type="match status" value="1"/>
</dbReference>
<accession>A0A3G2EAN8</accession>
<dbReference type="InterPro" id="IPR050739">
    <property type="entry name" value="MFP"/>
</dbReference>
<keyword evidence="15" id="KW-1185">Reference proteome</keyword>
<name>A0A3G2EAN8_9BURK</name>
<evidence type="ECO:0000313" key="14">
    <source>
        <dbReference type="EMBL" id="AYM77023.1"/>
    </source>
</evidence>
<keyword evidence="10" id="KW-0175">Coiled coil</keyword>
<dbReference type="InterPro" id="IPR058982">
    <property type="entry name" value="Beta-barrel_AprE"/>
</dbReference>
<evidence type="ECO:0000313" key="15">
    <source>
        <dbReference type="Proteomes" id="UP000279594"/>
    </source>
</evidence>
<dbReference type="Gene3D" id="2.40.30.170">
    <property type="match status" value="1"/>
</dbReference>
<proteinExistence type="inferred from homology"/>
<dbReference type="InterPro" id="IPR010129">
    <property type="entry name" value="T1SS_HlyD"/>
</dbReference>
<keyword evidence="7 9" id="KW-1133">Transmembrane helix</keyword>
<keyword evidence="6 9" id="KW-0812">Transmembrane</keyword>
<evidence type="ECO:0000256" key="6">
    <source>
        <dbReference type="ARBA" id="ARBA00022692"/>
    </source>
</evidence>
<dbReference type="InterPro" id="IPR058781">
    <property type="entry name" value="HH_AprE-like"/>
</dbReference>
<evidence type="ECO:0000256" key="3">
    <source>
        <dbReference type="ARBA" id="ARBA00022448"/>
    </source>
</evidence>
<dbReference type="PRINTS" id="PR01490">
    <property type="entry name" value="RTXTOXIND"/>
</dbReference>
<dbReference type="Gene3D" id="2.40.50.100">
    <property type="match status" value="1"/>
</dbReference>
<dbReference type="InterPro" id="IPR006144">
    <property type="entry name" value="Secretion_HlyD_CS"/>
</dbReference>
<keyword evidence="5 9" id="KW-0997">Cell inner membrane</keyword>
<keyword evidence="3 9" id="KW-0813">Transport</keyword>
<keyword evidence="8 9" id="KW-0472">Membrane</keyword>
<comment type="subcellular location">
    <subcellularLocation>
        <location evidence="1 9">Cell inner membrane</location>
        <topology evidence="1 9">Single-pass membrane protein</topology>
    </subcellularLocation>
</comment>
<evidence type="ECO:0000256" key="4">
    <source>
        <dbReference type="ARBA" id="ARBA00022475"/>
    </source>
</evidence>
<dbReference type="Pfam" id="PF26002">
    <property type="entry name" value="Beta-barrel_AprE"/>
    <property type="match status" value="1"/>
</dbReference>
<sequence length="440" mass="47706">MSALNAPNARPLPAAHPDPEREPQRIVIRMLALTSVLLVLALAWAMFAQLDVSVNGRGAITPPSHLQEVQSLEGGIVREMLVKPGQRVRRGDLLLRLDTAQYEANLGASVQNRLAALAGRARLDALLSGGTPQFAPEWQKEAPELIAKETQLWRDGQREFASATAAAREGVTRRRGELAEAHSRIAQLDTGLKIALESLSIEERLFKEGAGSRGDYLNAQQRVQQQRTELDSLRTSVPRLTATLAEAQAQAGEVEARMRGQWGAQRSEYETKAGALASTVKGQQDQVSRRDVTAPVDGVVNRVLVATVGGVAQPGKPILEIVPADSEMLISVRVKPSDIGFIHVGQSASANVLAYDATTYGRMQAQVVRVGADAIPDERNEPYFEVQLSTDRSQLTAHGKVLPVTPGMPVDVGILTGRRSVLQYVFKPVLRGLQSSLQER</sequence>